<name>A0A2T0VJK2_9MICO</name>
<evidence type="ECO:0000313" key="2">
    <source>
        <dbReference type="Proteomes" id="UP000237983"/>
    </source>
</evidence>
<dbReference type="EMBL" id="PVTL01000001">
    <property type="protein sequence ID" value="PRY70411.1"/>
    <property type="molecule type" value="Genomic_DNA"/>
</dbReference>
<proteinExistence type="predicted"/>
<protein>
    <recommendedName>
        <fullName evidence="3">Condensation domain-containing protein</fullName>
    </recommendedName>
</protein>
<dbReference type="OrthoDB" id="5049119at2"/>
<keyword evidence="2" id="KW-1185">Reference proteome</keyword>
<dbReference type="AlphaFoldDB" id="A0A2T0VJK2"/>
<gene>
    <name evidence="1" type="ORF">B0I08_101546</name>
</gene>
<reference evidence="1 2" key="1">
    <citation type="submission" date="2018-03" db="EMBL/GenBank/DDBJ databases">
        <title>Genomic Encyclopedia of Type Strains, Phase III (KMG-III): the genomes of soil and plant-associated and newly described type strains.</title>
        <authorList>
            <person name="Whitman W."/>
        </authorList>
    </citation>
    <scope>NUCLEOTIDE SEQUENCE [LARGE SCALE GENOMIC DNA]</scope>
    <source>
        <strain evidence="1 2">CGMCC 1.12484</strain>
    </source>
</reference>
<evidence type="ECO:0000313" key="1">
    <source>
        <dbReference type="EMBL" id="PRY70411.1"/>
    </source>
</evidence>
<evidence type="ECO:0008006" key="3">
    <source>
        <dbReference type="Google" id="ProtNLM"/>
    </source>
</evidence>
<sequence length="427" mass="46287">MTETKIRMTLRDRLMRGEAVVGIVGPLKVPERAAVVRALHTLALCGPQTRIGLGFDLDGKSWRYDPAVLAQWCEDIVITLPAVTAESVVTVANRQAWLLDAEHPLRFALAGDYVIQVNDHALGDGVLFVDRLSSVIRMAGGTTELPSWATTIPGKFPLRSAVVSTFVRRRGAVRALVADRRKQHGRSDEAASRETLLWRPDVAVLDATIPAAQMASIKKWSREIDPALSISSALIVLLRRSLQEAGVPLQHDTTVIYNLRRYLPNTEWVVDGNFIAGLPVRVKSPDDVRSVGAGMLGQIESARPLAALVIGVVRAAIFGVPLTLWREVTAHPRMELVFNNLGRASPLEILPWSAPPGGRTCVIVTRPGGPEEAVALVALIEGELHVTVTFHGNVFDADRVSNALRLLAADPLGERVAPESHADPSSP</sequence>
<organism evidence="1 2">
    <name type="scientific">Glaciihabitans tibetensis</name>
    <dbReference type="NCBI Taxonomy" id="1266600"/>
    <lineage>
        <taxon>Bacteria</taxon>
        <taxon>Bacillati</taxon>
        <taxon>Actinomycetota</taxon>
        <taxon>Actinomycetes</taxon>
        <taxon>Micrococcales</taxon>
        <taxon>Microbacteriaceae</taxon>
        <taxon>Glaciihabitans</taxon>
    </lineage>
</organism>
<dbReference type="Proteomes" id="UP000237983">
    <property type="component" value="Unassembled WGS sequence"/>
</dbReference>
<dbReference type="RefSeq" id="WP_106209524.1">
    <property type="nucleotide sequence ID" value="NZ_PVTL01000001.1"/>
</dbReference>
<accession>A0A2T0VJK2</accession>
<comment type="caution">
    <text evidence="1">The sequence shown here is derived from an EMBL/GenBank/DDBJ whole genome shotgun (WGS) entry which is preliminary data.</text>
</comment>